<dbReference type="EMBL" id="GEDG01039840">
    <property type="protein sequence ID" value="JAP06949.1"/>
    <property type="molecule type" value="Transcribed_RNA"/>
</dbReference>
<protein>
    <submittedName>
        <fullName evidence="1">Putative ovule protein</fullName>
    </submittedName>
</protein>
<name>A0A0V0GFL2_SOLCH</name>
<accession>A0A0V0GFL2</accession>
<evidence type="ECO:0000313" key="1">
    <source>
        <dbReference type="EMBL" id="JAP06949.1"/>
    </source>
</evidence>
<feature type="non-terminal residue" evidence="1">
    <location>
        <position position="65"/>
    </location>
</feature>
<proteinExistence type="predicted"/>
<reference evidence="1" key="1">
    <citation type="submission" date="2015-12" db="EMBL/GenBank/DDBJ databases">
        <title>Gene expression during late stages of embryo sac development: a critical building block for successful pollen-pistil interactions.</title>
        <authorList>
            <person name="Liu Y."/>
            <person name="Joly V."/>
            <person name="Sabar M."/>
            <person name="Matton D.P."/>
        </authorList>
    </citation>
    <scope>NUCLEOTIDE SEQUENCE</scope>
</reference>
<organism evidence="1">
    <name type="scientific">Solanum chacoense</name>
    <name type="common">Chaco potato</name>
    <dbReference type="NCBI Taxonomy" id="4108"/>
    <lineage>
        <taxon>Eukaryota</taxon>
        <taxon>Viridiplantae</taxon>
        <taxon>Streptophyta</taxon>
        <taxon>Embryophyta</taxon>
        <taxon>Tracheophyta</taxon>
        <taxon>Spermatophyta</taxon>
        <taxon>Magnoliopsida</taxon>
        <taxon>eudicotyledons</taxon>
        <taxon>Gunneridae</taxon>
        <taxon>Pentapetalae</taxon>
        <taxon>asterids</taxon>
        <taxon>lamiids</taxon>
        <taxon>Solanales</taxon>
        <taxon>Solanaceae</taxon>
        <taxon>Solanoideae</taxon>
        <taxon>Solaneae</taxon>
        <taxon>Solanum</taxon>
    </lineage>
</organism>
<sequence length="65" mass="7893">MLQRVRENTRKLIQFLLRHLTSFIFFHQQCINIFSSYSFCPSTFITMIKTATWYIRTIRLIFLSA</sequence>
<dbReference type="AlphaFoldDB" id="A0A0V0GFL2"/>